<dbReference type="Proteomes" id="UP000324222">
    <property type="component" value="Unassembled WGS sequence"/>
</dbReference>
<dbReference type="AlphaFoldDB" id="A0A5B7J903"/>
<feature type="region of interest" description="Disordered" evidence="1">
    <location>
        <begin position="1"/>
        <end position="74"/>
    </location>
</feature>
<sequence>MTPIDRTPSTTTTTTTTRHRANHLYTKPVSHGESHLTMQYPRQPRKNPLRHTKSHSIMHQASPPCNKPKSPTRG</sequence>
<organism evidence="2 3">
    <name type="scientific">Portunus trituberculatus</name>
    <name type="common">Swimming crab</name>
    <name type="synonym">Neptunus trituberculatus</name>
    <dbReference type="NCBI Taxonomy" id="210409"/>
    <lineage>
        <taxon>Eukaryota</taxon>
        <taxon>Metazoa</taxon>
        <taxon>Ecdysozoa</taxon>
        <taxon>Arthropoda</taxon>
        <taxon>Crustacea</taxon>
        <taxon>Multicrustacea</taxon>
        <taxon>Malacostraca</taxon>
        <taxon>Eumalacostraca</taxon>
        <taxon>Eucarida</taxon>
        <taxon>Decapoda</taxon>
        <taxon>Pleocyemata</taxon>
        <taxon>Brachyura</taxon>
        <taxon>Eubrachyura</taxon>
        <taxon>Portunoidea</taxon>
        <taxon>Portunidae</taxon>
        <taxon>Portuninae</taxon>
        <taxon>Portunus</taxon>
    </lineage>
</organism>
<evidence type="ECO:0000256" key="1">
    <source>
        <dbReference type="SAM" id="MobiDB-lite"/>
    </source>
</evidence>
<evidence type="ECO:0000313" key="2">
    <source>
        <dbReference type="EMBL" id="MPC91299.1"/>
    </source>
</evidence>
<reference evidence="2 3" key="1">
    <citation type="submission" date="2019-05" db="EMBL/GenBank/DDBJ databases">
        <title>Another draft genome of Portunus trituberculatus and its Hox gene families provides insights of decapod evolution.</title>
        <authorList>
            <person name="Jeong J.-H."/>
            <person name="Song I."/>
            <person name="Kim S."/>
            <person name="Choi T."/>
            <person name="Kim D."/>
            <person name="Ryu S."/>
            <person name="Kim W."/>
        </authorList>
    </citation>
    <scope>NUCLEOTIDE SEQUENCE [LARGE SCALE GENOMIC DNA]</scope>
    <source>
        <tissue evidence="2">Muscle</tissue>
    </source>
</reference>
<comment type="caution">
    <text evidence="2">The sequence shown here is derived from an EMBL/GenBank/DDBJ whole genome shotgun (WGS) entry which is preliminary data.</text>
</comment>
<dbReference type="EMBL" id="VSRR010087269">
    <property type="protein sequence ID" value="MPC91299.1"/>
    <property type="molecule type" value="Genomic_DNA"/>
</dbReference>
<evidence type="ECO:0000313" key="3">
    <source>
        <dbReference type="Proteomes" id="UP000324222"/>
    </source>
</evidence>
<protein>
    <submittedName>
        <fullName evidence="2">Uncharacterized protein</fullName>
    </submittedName>
</protein>
<feature type="compositionally biased region" description="Basic residues" evidence="1">
    <location>
        <begin position="43"/>
        <end position="56"/>
    </location>
</feature>
<name>A0A5B7J903_PORTR</name>
<gene>
    <name evidence="2" type="ORF">E2C01_086324</name>
</gene>
<accession>A0A5B7J903</accession>
<proteinExistence type="predicted"/>
<keyword evidence="3" id="KW-1185">Reference proteome</keyword>